<gene>
    <name evidence="14" type="ORF">COEREDRAFT_11882</name>
</gene>
<dbReference type="AlphaFoldDB" id="A0A2G5B1X9"/>
<evidence type="ECO:0000256" key="10">
    <source>
        <dbReference type="ARBA" id="ARBA00023328"/>
    </source>
</evidence>
<evidence type="ECO:0000256" key="8">
    <source>
        <dbReference type="ARBA" id="ARBA00022838"/>
    </source>
</evidence>
<accession>A0A2G5B1X9</accession>
<comment type="subcellular location">
    <subcellularLocation>
        <location evidence="2">Chromosome</location>
        <location evidence="2">Centromere</location>
        <location evidence="2">Kinetochore</location>
    </subcellularLocation>
    <subcellularLocation>
        <location evidence="1">Cytoplasm</location>
    </subcellularLocation>
</comment>
<evidence type="ECO:0000313" key="14">
    <source>
        <dbReference type="EMBL" id="PIA13022.1"/>
    </source>
</evidence>
<comment type="similarity">
    <text evidence="3">Belongs to the ZW10 family.</text>
</comment>
<dbReference type="InterPro" id="IPR046362">
    <property type="entry name" value="Zw10/DSL1_C_sf"/>
</dbReference>
<keyword evidence="9" id="KW-0131">Cell cycle</keyword>
<dbReference type="Pfam" id="PF20666">
    <property type="entry name" value="ZW10_C"/>
    <property type="match status" value="1"/>
</dbReference>
<keyword evidence="6" id="KW-0132">Cell division</keyword>
<keyword evidence="8" id="KW-0995">Kinetochore</keyword>
<evidence type="ECO:0000256" key="6">
    <source>
        <dbReference type="ARBA" id="ARBA00022618"/>
    </source>
</evidence>
<evidence type="ECO:0000256" key="9">
    <source>
        <dbReference type="ARBA" id="ARBA00023306"/>
    </source>
</evidence>
<evidence type="ECO:0000313" key="15">
    <source>
        <dbReference type="Proteomes" id="UP000242474"/>
    </source>
</evidence>
<feature type="region of interest" description="Disordered" evidence="11">
    <location>
        <begin position="696"/>
        <end position="716"/>
    </location>
</feature>
<dbReference type="GO" id="GO:0005634">
    <property type="term" value="C:nucleus"/>
    <property type="evidence" value="ECO:0007669"/>
    <property type="project" value="InterPro"/>
</dbReference>
<reference evidence="14 15" key="1">
    <citation type="journal article" date="2015" name="Genome Biol. Evol.">
        <title>Phylogenomic analyses indicate that early fungi evolved digesting cell walls of algal ancestors of land plants.</title>
        <authorList>
            <person name="Chang Y."/>
            <person name="Wang S."/>
            <person name="Sekimoto S."/>
            <person name="Aerts A.L."/>
            <person name="Choi C."/>
            <person name="Clum A."/>
            <person name="LaButti K.M."/>
            <person name="Lindquist E.A."/>
            <person name="Yee Ngan C."/>
            <person name="Ohm R.A."/>
            <person name="Salamov A.A."/>
            <person name="Grigoriev I.V."/>
            <person name="Spatafora J.W."/>
            <person name="Berbee M.L."/>
        </authorList>
    </citation>
    <scope>NUCLEOTIDE SEQUENCE [LARGE SCALE GENOMIC DNA]</scope>
    <source>
        <strain evidence="14 15">NRRL 1564</strain>
    </source>
</reference>
<dbReference type="PANTHER" id="PTHR12205:SF0">
    <property type="entry name" value="CENTROMERE_KINETOCHORE PROTEIN ZW10 HOMOLOG"/>
    <property type="match status" value="1"/>
</dbReference>
<dbReference type="InterPro" id="IPR009361">
    <property type="entry name" value="Zw10_N"/>
</dbReference>
<keyword evidence="4" id="KW-0158">Chromosome</keyword>
<dbReference type="Gene3D" id="1.10.357.150">
    <property type="match status" value="1"/>
</dbReference>
<keyword evidence="7" id="KW-0498">Mitosis</keyword>
<dbReference type="GO" id="GO:1990423">
    <property type="term" value="C:RZZ complex"/>
    <property type="evidence" value="ECO:0007669"/>
    <property type="project" value="TreeGrafter"/>
</dbReference>
<feature type="domain" description="Centromere/kinetochore protein zw10 C-terminal" evidence="13">
    <location>
        <begin position="444"/>
        <end position="526"/>
    </location>
</feature>
<dbReference type="InterPro" id="IPR048343">
    <property type="entry name" value="ZW10_C"/>
</dbReference>
<dbReference type="PANTHER" id="PTHR12205">
    <property type="entry name" value="CENTROMERE/KINETOCHORE PROTEIN ZW10"/>
    <property type="match status" value="1"/>
</dbReference>
<keyword evidence="5" id="KW-0963">Cytoplasm</keyword>
<dbReference type="GO" id="GO:0051301">
    <property type="term" value="P:cell division"/>
    <property type="evidence" value="ECO:0007669"/>
    <property type="project" value="UniProtKB-KW"/>
</dbReference>
<dbReference type="OrthoDB" id="534815at2759"/>
<dbReference type="GO" id="GO:0005737">
    <property type="term" value="C:cytoplasm"/>
    <property type="evidence" value="ECO:0007669"/>
    <property type="project" value="UniProtKB-SubCell"/>
</dbReference>
<evidence type="ECO:0000256" key="3">
    <source>
        <dbReference type="ARBA" id="ARBA00006245"/>
    </source>
</evidence>
<dbReference type="Proteomes" id="UP000242474">
    <property type="component" value="Unassembled WGS sequence"/>
</dbReference>
<dbReference type="GO" id="GO:0007094">
    <property type="term" value="P:mitotic spindle assembly checkpoint signaling"/>
    <property type="evidence" value="ECO:0007669"/>
    <property type="project" value="TreeGrafter"/>
</dbReference>
<keyword evidence="15" id="KW-1185">Reference proteome</keyword>
<keyword evidence="10" id="KW-0137">Centromere</keyword>
<evidence type="ECO:0000256" key="1">
    <source>
        <dbReference type="ARBA" id="ARBA00004496"/>
    </source>
</evidence>
<feature type="domain" description="Centromere/kinetochore protein zw10 N-terminal" evidence="12">
    <location>
        <begin position="42"/>
        <end position="136"/>
    </location>
</feature>
<protein>
    <submittedName>
        <fullName evidence="14">Uncharacterized protein</fullName>
    </submittedName>
</protein>
<evidence type="ECO:0000256" key="4">
    <source>
        <dbReference type="ARBA" id="ARBA00022454"/>
    </source>
</evidence>
<evidence type="ECO:0000256" key="2">
    <source>
        <dbReference type="ARBA" id="ARBA00004629"/>
    </source>
</evidence>
<evidence type="ECO:0000259" key="12">
    <source>
        <dbReference type="Pfam" id="PF06248"/>
    </source>
</evidence>
<evidence type="ECO:0000256" key="5">
    <source>
        <dbReference type="ARBA" id="ARBA00022490"/>
    </source>
</evidence>
<dbReference type="EMBL" id="KZ303551">
    <property type="protein sequence ID" value="PIA13022.1"/>
    <property type="molecule type" value="Genomic_DNA"/>
</dbReference>
<dbReference type="Pfam" id="PF06248">
    <property type="entry name" value="Zw10_N"/>
    <property type="match status" value="1"/>
</dbReference>
<evidence type="ECO:0000256" key="11">
    <source>
        <dbReference type="SAM" id="MobiDB-lite"/>
    </source>
</evidence>
<sequence length="795" mass="87823">MTEVNEFISQLVDGKALTAEDSDRLSGVSVGAGRALQFTQELERRVLQSEEEIRKRVAENYTTYSTAVREASKTQKAIRKLLQGVDSLQEMLGDEETGIRAQLDTALERLAQTQIQKRSNGEILDSLQKLSKINSLLQEMDKRIHAGDIEEAAQSVLELELVLDSDDMLENTRIKSVLLKRIAEARVNMRENTVDELRGLLVVESDTDFVRIRVEAGKAQSVDQRARSLLTAMDTLKVAEDVRQTLCTYFINTAIRPMLKARNVSHKETADEITTFEVRLSNTKESSGSAEVCSVVLATIEFVSGALGEEKAGLWTAQALEDLARLVLERCFLRCIPTTRAELSEFRNETELMEQFEKQLLGHSGPISAATERLDELFIEQQSARALARVRTLAEDAAFESRDLETHEWWTVELLRALVDETSGTLASSLEQAASAVAAEKRVFPKCAVSASAHGLVATAYGLVNEAAQGGSASQQLVRAARCLFDLYRALSVTIHHAQLRSTPALAWLFYNDCLYSAHHAAALGVLSRYLLQAGDTGVEDEVWQRTATQLVAAGTTLTEELLQLESAELKRIASDCRGFRSAAADGQRVLLAKTSRRARLAVTQLCRAMRPPAVTPHVFYRALGRYVDAVFSATIEAVTDVSDISVDDSQVLSEHCRDIYELTDLFRLDAEVIEPYCTLDVSSFAASGGLPDSLLDSDAESESSEPGISPADAGSACRVKDSRRARLAHRYCKLSDKLIHLADILVISRADILARRRAGLLVQFSTEEIISLVRALFSDTTERAHDIDEIRRLD</sequence>
<evidence type="ECO:0000259" key="13">
    <source>
        <dbReference type="Pfam" id="PF20666"/>
    </source>
</evidence>
<evidence type="ECO:0000256" key="7">
    <source>
        <dbReference type="ARBA" id="ARBA00022776"/>
    </source>
</evidence>
<organism evidence="14 15">
    <name type="scientific">Coemansia reversa (strain ATCC 12441 / NRRL 1564)</name>
    <dbReference type="NCBI Taxonomy" id="763665"/>
    <lineage>
        <taxon>Eukaryota</taxon>
        <taxon>Fungi</taxon>
        <taxon>Fungi incertae sedis</taxon>
        <taxon>Zoopagomycota</taxon>
        <taxon>Kickxellomycotina</taxon>
        <taxon>Kickxellomycetes</taxon>
        <taxon>Kickxellales</taxon>
        <taxon>Kickxellaceae</taxon>
        <taxon>Coemansia</taxon>
    </lineage>
</organism>
<proteinExistence type="inferred from homology"/>
<name>A0A2G5B1X9_COERN</name>
<dbReference type="STRING" id="763665.A0A2G5B1X9"/>
<dbReference type="GO" id="GO:0006888">
    <property type="term" value="P:endoplasmic reticulum to Golgi vesicle-mediated transport"/>
    <property type="evidence" value="ECO:0007669"/>
    <property type="project" value="TreeGrafter"/>
</dbReference>